<evidence type="ECO:0000256" key="2">
    <source>
        <dbReference type="ARBA" id="ARBA00023015"/>
    </source>
</evidence>
<dbReference type="GO" id="GO:0005634">
    <property type="term" value="C:nucleus"/>
    <property type="evidence" value="ECO:0007669"/>
    <property type="project" value="UniProtKB-SubCell"/>
</dbReference>
<keyword evidence="5" id="KW-0539">Nucleus</keyword>
<dbReference type="InterPro" id="IPR004827">
    <property type="entry name" value="bZIP"/>
</dbReference>
<evidence type="ECO:0000313" key="8">
    <source>
        <dbReference type="EMBL" id="KAF2210028.1"/>
    </source>
</evidence>
<evidence type="ECO:0000313" key="9">
    <source>
        <dbReference type="Proteomes" id="UP000799539"/>
    </source>
</evidence>
<dbReference type="PANTHER" id="PTHR13044">
    <property type="entry name" value="ACTIVATING TRANSCRIPTION FACTOR ATF 4/5"/>
    <property type="match status" value="1"/>
</dbReference>
<dbReference type="Gene3D" id="1.20.5.170">
    <property type="match status" value="1"/>
</dbReference>
<feature type="compositionally biased region" description="Basic and acidic residues" evidence="6">
    <location>
        <begin position="161"/>
        <end position="174"/>
    </location>
</feature>
<dbReference type="OrthoDB" id="1939598at2759"/>
<feature type="region of interest" description="Disordered" evidence="6">
    <location>
        <begin position="203"/>
        <end position="241"/>
    </location>
</feature>
<name>A0A6A6F9G0_9PEZI</name>
<keyword evidence="2" id="KW-0805">Transcription regulation</keyword>
<gene>
    <name evidence="8" type="ORF">CERZMDRAFT_60829</name>
</gene>
<dbReference type="PROSITE" id="PS50217">
    <property type="entry name" value="BZIP"/>
    <property type="match status" value="1"/>
</dbReference>
<feature type="compositionally biased region" description="Basic and acidic residues" evidence="6">
    <location>
        <begin position="203"/>
        <end position="224"/>
    </location>
</feature>
<keyword evidence="3" id="KW-0238">DNA-binding</keyword>
<dbReference type="EMBL" id="ML992683">
    <property type="protein sequence ID" value="KAF2210028.1"/>
    <property type="molecule type" value="Genomic_DNA"/>
</dbReference>
<dbReference type="CDD" id="cd14705">
    <property type="entry name" value="bZIP_Zip1"/>
    <property type="match status" value="1"/>
</dbReference>
<keyword evidence="9" id="KW-1185">Reference proteome</keyword>
<dbReference type="InterPro" id="IPR046347">
    <property type="entry name" value="bZIP_sf"/>
</dbReference>
<dbReference type="Proteomes" id="UP000799539">
    <property type="component" value="Unassembled WGS sequence"/>
</dbReference>
<evidence type="ECO:0000256" key="4">
    <source>
        <dbReference type="ARBA" id="ARBA00023163"/>
    </source>
</evidence>
<dbReference type="GO" id="GO:0001228">
    <property type="term" value="F:DNA-binding transcription activator activity, RNA polymerase II-specific"/>
    <property type="evidence" value="ECO:0007669"/>
    <property type="project" value="TreeGrafter"/>
</dbReference>
<accession>A0A6A6F9G0</accession>
<comment type="subcellular location">
    <subcellularLocation>
        <location evidence="1">Nucleus</location>
    </subcellularLocation>
</comment>
<dbReference type="PANTHER" id="PTHR13044:SF14">
    <property type="entry name" value="CRYPTOCEPHAL, ISOFORM A"/>
    <property type="match status" value="1"/>
</dbReference>
<evidence type="ECO:0000256" key="3">
    <source>
        <dbReference type="ARBA" id="ARBA00023125"/>
    </source>
</evidence>
<evidence type="ECO:0000256" key="1">
    <source>
        <dbReference type="ARBA" id="ARBA00004123"/>
    </source>
</evidence>
<dbReference type="GO" id="GO:0000977">
    <property type="term" value="F:RNA polymerase II transcription regulatory region sequence-specific DNA binding"/>
    <property type="evidence" value="ECO:0007669"/>
    <property type="project" value="TreeGrafter"/>
</dbReference>
<evidence type="ECO:0000259" key="7">
    <source>
        <dbReference type="PROSITE" id="PS50217"/>
    </source>
</evidence>
<dbReference type="FunFam" id="1.20.5.170:FF:000075">
    <property type="entry name" value="BZIP transcription factor (MetR)"/>
    <property type="match status" value="1"/>
</dbReference>
<dbReference type="Pfam" id="PF07716">
    <property type="entry name" value="bZIP_2"/>
    <property type="match status" value="1"/>
</dbReference>
<keyword evidence="4" id="KW-0804">Transcription</keyword>
<evidence type="ECO:0000256" key="6">
    <source>
        <dbReference type="SAM" id="MobiDB-lite"/>
    </source>
</evidence>
<feature type="compositionally biased region" description="Basic and acidic residues" evidence="6">
    <location>
        <begin position="133"/>
        <end position="144"/>
    </location>
</feature>
<sequence>MSQNFTARRAPNVSQYLQGLNEVPHPGQNLQNDFPFDDAFDIANVDFLDLDAVGAFPGQPTYEDSAAKNGQNYPFNDFSAFPHTNVASPASTMASPSTLHANYPAQPFAHGPAPGEKRKASVAMPATAADLEEQSRLAAEEDKRRRNTAASARFRIKKKQREQALEKQAKEMSDKVASLEGKVQQLEMENKWLKELITEKSDVKTLDFAQMKKESEGRKTENRTDGVGTESASTDDADSKP</sequence>
<reference evidence="8" key="1">
    <citation type="journal article" date="2020" name="Stud. Mycol.">
        <title>101 Dothideomycetes genomes: a test case for predicting lifestyles and emergence of pathogens.</title>
        <authorList>
            <person name="Haridas S."/>
            <person name="Albert R."/>
            <person name="Binder M."/>
            <person name="Bloem J."/>
            <person name="Labutti K."/>
            <person name="Salamov A."/>
            <person name="Andreopoulos B."/>
            <person name="Baker S."/>
            <person name="Barry K."/>
            <person name="Bills G."/>
            <person name="Bluhm B."/>
            <person name="Cannon C."/>
            <person name="Castanera R."/>
            <person name="Culley D."/>
            <person name="Daum C."/>
            <person name="Ezra D."/>
            <person name="Gonzalez J."/>
            <person name="Henrissat B."/>
            <person name="Kuo A."/>
            <person name="Liang C."/>
            <person name="Lipzen A."/>
            <person name="Lutzoni F."/>
            <person name="Magnuson J."/>
            <person name="Mondo S."/>
            <person name="Nolan M."/>
            <person name="Ohm R."/>
            <person name="Pangilinan J."/>
            <person name="Park H.-J."/>
            <person name="Ramirez L."/>
            <person name="Alfaro M."/>
            <person name="Sun H."/>
            <person name="Tritt A."/>
            <person name="Yoshinaga Y."/>
            <person name="Zwiers L.-H."/>
            <person name="Turgeon B."/>
            <person name="Goodwin S."/>
            <person name="Spatafora J."/>
            <person name="Crous P."/>
            <person name="Grigoriev I."/>
        </authorList>
    </citation>
    <scope>NUCLEOTIDE SEQUENCE</scope>
    <source>
        <strain evidence="8">SCOH1-5</strain>
    </source>
</reference>
<dbReference type="AlphaFoldDB" id="A0A6A6F9G0"/>
<dbReference type="PROSITE" id="PS00036">
    <property type="entry name" value="BZIP_BASIC"/>
    <property type="match status" value="1"/>
</dbReference>
<proteinExistence type="predicted"/>
<evidence type="ECO:0000256" key="5">
    <source>
        <dbReference type="ARBA" id="ARBA00023242"/>
    </source>
</evidence>
<feature type="region of interest" description="Disordered" evidence="6">
    <location>
        <begin position="105"/>
        <end position="177"/>
    </location>
</feature>
<feature type="domain" description="BZIP" evidence="7">
    <location>
        <begin position="141"/>
        <end position="200"/>
    </location>
</feature>
<protein>
    <recommendedName>
        <fullName evidence="7">BZIP domain-containing protein</fullName>
    </recommendedName>
</protein>
<dbReference type="SMART" id="SM00338">
    <property type="entry name" value="BRLZ"/>
    <property type="match status" value="1"/>
</dbReference>
<organism evidence="8 9">
    <name type="scientific">Cercospora zeae-maydis SCOH1-5</name>
    <dbReference type="NCBI Taxonomy" id="717836"/>
    <lineage>
        <taxon>Eukaryota</taxon>
        <taxon>Fungi</taxon>
        <taxon>Dikarya</taxon>
        <taxon>Ascomycota</taxon>
        <taxon>Pezizomycotina</taxon>
        <taxon>Dothideomycetes</taxon>
        <taxon>Dothideomycetidae</taxon>
        <taxon>Mycosphaerellales</taxon>
        <taxon>Mycosphaerellaceae</taxon>
        <taxon>Cercospora</taxon>
    </lineage>
</organism>
<dbReference type="SUPFAM" id="SSF57959">
    <property type="entry name" value="Leucine zipper domain"/>
    <property type="match status" value="1"/>
</dbReference>